<sequence>MKAASSEMNCTRMEQVGVRLRWNGAARGDGSWRSKMEAPRQGIDSAEAEIGGRSSSLGLRWLHEWRSSSWRTKEPTADVRQLLQWDAAVDAWNCSSVECGLSVEQ</sequence>
<dbReference type="EMBL" id="JBJKBG010000005">
    <property type="protein sequence ID" value="KAL3740667.1"/>
    <property type="molecule type" value="Genomic_DNA"/>
</dbReference>
<dbReference type="AlphaFoldDB" id="A0ABD3KMX1"/>
<keyword evidence="3" id="KW-1185">Reference proteome</keyword>
<evidence type="ECO:0000313" key="2">
    <source>
        <dbReference type="EMBL" id="KAL3740667.1"/>
    </source>
</evidence>
<gene>
    <name evidence="2" type="ORF">ACJRO7_021873</name>
</gene>
<organism evidence="2 3">
    <name type="scientific">Eucalyptus globulus</name>
    <name type="common">Tasmanian blue gum</name>
    <dbReference type="NCBI Taxonomy" id="34317"/>
    <lineage>
        <taxon>Eukaryota</taxon>
        <taxon>Viridiplantae</taxon>
        <taxon>Streptophyta</taxon>
        <taxon>Embryophyta</taxon>
        <taxon>Tracheophyta</taxon>
        <taxon>Spermatophyta</taxon>
        <taxon>Magnoliopsida</taxon>
        <taxon>eudicotyledons</taxon>
        <taxon>Gunneridae</taxon>
        <taxon>Pentapetalae</taxon>
        <taxon>rosids</taxon>
        <taxon>malvids</taxon>
        <taxon>Myrtales</taxon>
        <taxon>Myrtaceae</taxon>
        <taxon>Myrtoideae</taxon>
        <taxon>Eucalypteae</taxon>
        <taxon>Eucalyptus</taxon>
    </lineage>
</organism>
<evidence type="ECO:0000313" key="3">
    <source>
        <dbReference type="Proteomes" id="UP001634007"/>
    </source>
</evidence>
<protein>
    <submittedName>
        <fullName evidence="2">Uncharacterized protein</fullName>
    </submittedName>
</protein>
<reference evidence="2 3" key="1">
    <citation type="submission" date="2024-11" db="EMBL/GenBank/DDBJ databases">
        <title>Chromosome-level genome assembly of Eucalyptus globulus Labill. provides insights into its genome evolution.</title>
        <authorList>
            <person name="Li X."/>
        </authorList>
    </citation>
    <scope>NUCLEOTIDE SEQUENCE [LARGE SCALE GENOMIC DNA]</scope>
    <source>
        <strain evidence="2">CL2024</strain>
        <tissue evidence="2">Fresh tender leaves</tissue>
    </source>
</reference>
<accession>A0ABD3KMX1</accession>
<name>A0ABD3KMX1_EUCGL</name>
<comment type="caution">
    <text evidence="2">The sequence shown here is derived from an EMBL/GenBank/DDBJ whole genome shotgun (WGS) entry which is preliminary data.</text>
</comment>
<evidence type="ECO:0000256" key="1">
    <source>
        <dbReference type="SAM" id="MobiDB-lite"/>
    </source>
</evidence>
<feature type="region of interest" description="Disordered" evidence="1">
    <location>
        <begin position="27"/>
        <end position="49"/>
    </location>
</feature>
<dbReference type="Proteomes" id="UP001634007">
    <property type="component" value="Unassembled WGS sequence"/>
</dbReference>
<proteinExistence type="predicted"/>